<comment type="caution">
    <text evidence="3">The sequence shown here is derived from an EMBL/GenBank/DDBJ whole genome shotgun (WGS) entry which is preliminary data.</text>
</comment>
<feature type="compositionally biased region" description="Low complexity" evidence="1">
    <location>
        <begin position="170"/>
        <end position="193"/>
    </location>
</feature>
<proteinExistence type="predicted"/>
<dbReference type="CDD" id="cd06257">
    <property type="entry name" value="DnaJ"/>
    <property type="match status" value="1"/>
</dbReference>
<feature type="region of interest" description="Disordered" evidence="1">
    <location>
        <begin position="405"/>
        <end position="474"/>
    </location>
</feature>
<evidence type="ECO:0000259" key="2">
    <source>
        <dbReference type="PROSITE" id="PS50076"/>
    </source>
</evidence>
<feature type="compositionally biased region" description="Basic and acidic residues" evidence="1">
    <location>
        <begin position="342"/>
        <end position="361"/>
    </location>
</feature>
<dbReference type="EMBL" id="BNCO01000017">
    <property type="protein sequence ID" value="GIL54319.1"/>
    <property type="molecule type" value="Genomic_DNA"/>
</dbReference>
<dbReference type="Pfam" id="PF00226">
    <property type="entry name" value="DnaJ"/>
    <property type="match status" value="1"/>
</dbReference>
<dbReference type="Gene3D" id="1.10.287.110">
    <property type="entry name" value="DnaJ domain"/>
    <property type="match status" value="1"/>
</dbReference>
<accession>A0A8J4F2Y1</accession>
<evidence type="ECO:0000313" key="3">
    <source>
        <dbReference type="EMBL" id="GIL54319.1"/>
    </source>
</evidence>
<feature type="region of interest" description="Disordered" evidence="1">
    <location>
        <begin position="149"/>
        <end position="230"/>
    </location>
</feature>
<feature type="region of interest" description="Disordered" evidence="1">
    <location>
        <begin position="578"/>
        <end position="629"/>
    </location>
</feature>
<dbReference type="InterPro" id="IPR001623">
    <property type="entry name" value="DnaJ_domain"/>
</dbReference>
<dbReference type="InterPro" id="IPR036869">
    <property type="entry name" value="J_dom_sf"/>
</dbReference>
<feature type="compositionally biased region" description="Gly residues" evidence="1">
    <location>
        <begin position="271"/>
        <end position="282"/>
    </location>
</feature>
<organism evidence="3 4">
    <name type="scientific">Volvox africanus</name>
    <dbReference type="NCBI Taxonomy" id="51714"/>
    <lineage>
        <taxon>Eukaryota</taxon>
        <taxon>Viridiplantae</taxon>
        <taxon>Chlorophyta</taxon>
        <taxon>core chlorophytes</taxon>
        <taxon>Chlorophyceae</taxon>
        <taxon>CS clade</taxon>
        <taxon>Chlamydomonadales</taxon>
        <taxon>Volvocaceae</taxon>
        <taxon>Volvox</taxon>
    </lineage>
</organism>
<evidence type="ECO:0000313" key="4">
    <source>
        <dbReference type="Proteomes" id="UP000747399"/>
    </source>
</evidence>
<gene>
    <name evidence="3" type="ORF">Vafri_9885</name>
</gene>
<dbReference type="Proteomes" id="UP000747399">
    <property type="component" value="Unassembled WGS sequence"/>
</dbReference>
<dbReference type="AlphaFoldDB" id="A0A8J4F2Y1"/>
<feature type="compositionally biased region" description="Basic residues" evidence="1">
    <location>
        <begin position="599"/>
        <end position="610"/>
    </location>
</feature>
<dbReference type="SUPFAM" id="SSF46565">
    <property type="entry name" value="Chaperone J-domain"/>
    <property type="match status" value="1"/>
</dbReference>
<feature type="non-terminal residue" evidence="3">
    <location>
        <position position="703"/>
    </location>
</feature>
<dbReference type="SMART" id="SM00271">
    <property type="entry name" value="DnaJ"/>
    <property type="match status" value="1"/>
</dbReference>
<name>A0A8J4F2Y1_9CHLO</name>
<feature type="region of interest" description="Disordered" evidence="1">
    <location>
        <begin position="534"/>
        <end position="555"/>
    </location>
</feature>
<feature type="compositionally biased region" description="Low complexity" evidence="1">
    <location>
        <begin position="448"/>
        <end position="460"/>
    </location>
</feature>
<evidence type="ECO:0000256" key="1">
    <source>
        <dbReference type="SAM" id="MobiDB-lite"/>
    </source>
</evidence>
<reference evidence="3" key="1">
    <citation type="journal article" date="2021" name="Proc. Natl. Acad. Sci. U.S.A.">
        <title>Three genomes in the algal genus Volvox reveal the fate of a haploid sex-determining region after a transition to homothallism.</title>
        <authorList>
            <person name="Yamamoto K."/>
            <person name="Hamaji T."/>
            <person name="Kawai-Toyooka H."/>
            <person name="Matsuzaki R."/>
            <person name="Takahashi F."/>
            <person name="Nishimura Y."/>
            <person name="Kawachi M."/>
            <person name="Noguchi H."/>
            <person name="Minakuchi Y."/>
            <person name="Umen J.G."/>
            <person name="Toyoda A."/>
            <person name="Nozaki H."/>
        </authorList>
    </citation>
    <scope>NUCLEOTIDE SEQUENCE</scope>
    <source>
        <strain evidence="3">NIES-3780</strain>
    </source>
</reference>
<keyword evidence="4" id="KW-1185">Reference proteome</keyword>
<feature type="region of interest" description="Disordered" evidence="1">
    <location>
        <begin position="268"/>
        <end position="365"/>
    </location>
</feature>
<feature type="domain" description="J" evidence="2">
    <location>
        <begin position="636"/>
        <end position="700"/>
    </location>
</feature>
<dbReference type="PROSITE" id="PS50076">
    <property type="entry name" value="DNAJ_2"/>
    <property type="match status" value="1"/>
</dbReference>
<feature type="compositionally biased region" description="Low complexity" evidence="1">
    <location>
        <begin position="578"/>
        <end position="597"/>
    </location>
</feature>
<feature type="compositionally biased region" description="Basic residues" evidence="1">
    <location>
        <begin position="461"/>
        <end position="474"/>
    </location>
</feature>
<protein>
    <recommendedName>
        <fullName evidence="2">J domain-containing protein</fullName>
    </recommendedName>
</protein>
<sequence>YISMPIDVRIGCLQVKPTYQVTESMVRLLLVGLTGWPVGLMQALIPPFMASAFAPWTGQIVIVGFRQASSSGSASTRRRELLKEFAHRLPNRLHPDDLHYLLKHLEGFAPPSRGVEAVKSSHGTTLQGHTEGASAGVANASNLAAADTEAQSNCSSDRAPLRSGRRLNCTTTSTNVTSTNGFDSAAAGAGSSGHATGRNHSTSSGASGSNYRAFNVGTSRSSHRHGRSKLGQLNVYDDKYDDEYDHLHNIVFERLPHQSQTHVRVELHGSAGSGTPGQGGGSEQDSYGRGRSGHTSSTRRSRSCNWQFSEPHLHHHTSGPGPDVGPNQQGMARRGWRSWPPDGDRNWEEEGEEGKGGRDPPCHNSRRRRYETVWADDDSEGEEGEWAFGFSTAQHLGRAHLRHRFNDTDNHMRGARPNSYQQTRRHQQQQQEEEEEEPRRRQCSETVSQTHRQQSRQQQQQHHHHHTERRKGKRGVAWFSKRWPKHYVNYEEYVEFMSQDWNREESPEAGGGRIRSKYYQSAFEDDRDWFSQFWSDGTTGGDGSTSKQSEQSYSRSRSAEQFTAGWWQRFQAAASDTGASSAWSSSTSSRGATGDHSYNYHHHNHQRQQQHSHGGQFSGQHGGRRPDTQHPPELHTHMLVLGLDVGRSLDAAVVKAAFRARAKETHPDLQHGADAAVRAAAEERFKAVQQAYQALSRAVGAAG</sequence>
<feature type="compositionally biased region" description="Polar residues" evidence="1">
    <location>
        <begin position="198"/>
        <end position="218"/>
    </location>
</feature>